<keyword evidence="2" id="KW-0456">Lyase</keyword>
<organism evidence="3 4">
    <name type="scientific">Solanum pennellii</name>
    <name type="common">Tomato</name>
    <name type="synonym">Lycopersicon pennellii</name>
    <dbReference type="NCBI Taxonomy" id="28526"/>
    <lineage>
        <taxon>Eukaryota</taxon>
        <taxon>Viridiplantae</taxon>
        <taxon>Streptophyta</taxon>
        <taxon>Embryophyta</taxon>
        <taxon>Tracheophyta</taxon>
        <taxon>Spermatophyta</taxon>
        <taxon>Magnoliopsida</taxon>
        <taxon>eudicotyledons</taxon>
        <taxon>Gunneridae</taxon>
        <taxon>Pentapetalae</taxon>
        <taxon>asterids</taxon>
        <taxon>lamiids</taxon>
        <taxon>Solanales</taxon>
        <taxon>Solanaceae</taxon>
        <taxon>Solanoideae</taxon>
        <taxon>Solaneae</taxon>
        <taxon>Solanum</taxon>
        <taxon>Solanum subgen. Lycopersicon</taxon>
    </lineage>
</organism>
<evidence type="ECO:0000313" key="3">
    <source>
        <dbReference type="Proteomes" id="UP000694930"/>
    </source>
</evidence>
<sequence length="173" mass="19611">MDGFEDARERIRENFGKLELSPSSYDTAWVAMVPSRHSLNEPCFPQCLDWIIENQREDGSWGLNPSHPLLLKDSLSSTLACLLALTKWRVGDEQIKRGFGFIETYGWAVDNKDQISPLGFEIIFSTMIKFAEKLNLNLPLNLDLVNLVNCKKDSTIKSSHYVSNKDTFIALLG</sequence>
<dbReference type="PANTHER" id="PTHR31739">
    <property type="entry name" value="ENT-COPALYL DIPHOSPHATE SYNTHASE, CHLOROPLASTIC"/>
    <property type="match status" value="1"/>
</dbReference>
<evidence type="ECO:0000313" key="4">
    <source>
        <dbReference type="RefSeq" id="XP_027774849.1"/>
    </source>
</evidence>
<proteinExistence type="predicted"/>
<reference evidence="3" key="1">
    <citation type="journal article" date="2014" name="Nat. Genet.">
        <title>The genome of the stress-tolerant wild tomato species Solanum pennellii.</title>
        <authorList>
            <person name="Bolger A."/>
            <person name="Scossa F."/>
            <person name="Bolger M.E."/>
            <person name="Lanz C."/>
            <person name="Maumus F."/>
            <person name="Tohge T."/>
            <person name="Quesneville H."/>
            <person name="Alseekh S."/>
            <person name="Sorensen I."/>
            <person name="Lichtenstein G."/>
            <person name="Fich E.A."/>
            <person name="Conte M."/>
            <person name="Keller H."/>
            <person name="Schneeberger K."/>
            <person name="Schwacke R."/>
            <person name="Ofner I."/>
            <person name="Vrebalov J."/>
            <person name="Xu Y."/>
            <person name="Osorio S."/>
            <person name="Aflitos S.A."/>
            <person name="Schijlen E."/>
            <person name="Jimenez-Gomez J.M."/>
            <person name="Ryngajllo M."/>
            <person name="Kimura S."/>
            <person name="Kumar R."/>
            <person name="Koenig D."/>
            <person name="Headland L.R."/>
            <person name="Maloof J.N."/>
            <person name="Sinha N."/>
            <person name="van Ham R.C."/>
            <person name="Lankhorst R.K."/>
            <person name="Mao L."/>
            <person name="Vogel A."/>
            <person name="Arsova B."/>
            <person name="Panstruga R."/>
            <person name="Fei Z."/>
            <person name="Rose J.K."/>
            <person name="Zamir D."/>
            <person name="Carrari F."/>
            <person name="Giovannoni J.J."/>
            <person name="Weigel D."/>
            <person name="Usadel B."/>
            <person name="Fernie A.R."/>
        </authorList>
    </citation>
    <scope>NUCLEOTIDE SEQUENCE [LARGE SCALE GENOMIC DNA]</scope>
    <source>
        <strain evidence="3">cv. LA0716</strain>
    </source>
</reference>
<dbReference type="GeneID" id="107028887"/>
<evidence type="ECO:0000256" key="2">
    <source>
        <dbReference type="ARBA" id="ARBA00023239"/>
    </source>
</evidence>
<accession>A0ABM1VGI1</accession>
<gene>
    <name evidence="4" type="primary">LOC107028887</name>
</gene>
<dbReference type="RefSeq" id="XP_027774849.1">
    <property type="nucleotide sequence ID" value="XM_027919048.1"/>
</dbReference>
<name>A0ABM1VGI1_SOLPN</name>
<dbReference type="Proteomes" id="UP000694930">
    <property type="component" value="Chromosome 8"/>
</dbReference>
<dbReference type="SUPFAM" id="SSF48239">
    <property type="entry name" value="Terpenoid cyclases/Protein prenyltransferases"/>
    <property type="match status" value="1"/>
</dbReference>
<dbReference type="InterPro" id="IPR008930">
    <property type="entry name" value="Terpenoid_cyclase/PrenylTrfase"/>
</dbReference>
<dbReference type="Gene3D" id="1.50.10.160">
    <property type="match status" value="1"/>
</dbReference>
<protein>
    <submittedName>
        <fullName evidence="4">Beta-phellandrene synthase (Neryl-diphosphate-cyclizing), chloroplastic-like</fullName>
    </submittedName>
</protein>
<evidence type="ECO:0000256" key="1">
    <source>
        <dbReference type="ARBA" id="ARBA00022842"/>
    </source>
</evidence>
<keyword evidence="1" id="KW-0460">Magnesium</keyword>
<reference evidence="4" key="2">
    <citation type="submission" date="2025-08" db="UniProtKB">
        <authorList>
            <consortium name="RefSeq"/>
        </authorList>
    </citation>
    <scope>IDENTIFICATION</scope>
</reference>
<keyword evidence="3" id="KW-1185">Reference proteome</keyword>
<dbReference type="InterPro" id="IPR050148">
    <property type="entry name" value="Terpene_synthase-like"/>
</dbReference>
<dbReference type="PANTHER" id="PTHR31739:SF33">
    <property type="entry name" value="CIS-ABIENOL SYNTHASE, CHLOROPLASTIC"/>
    <property type="match status" value="1"/>
</dbReference>